<accession>A0A2K9VH20</accession>
<keyword evidence="2" id="KW-1185">Reference proteome</keyword>
<dbReference type="KEGG" id="vg:54987765"/>
<dbReference type="GeneID" id="54987765"/>
<dbReference type="EMBL" id="MG711460">
    <property type="protein sequence ID" value="AUV61566.1"/>
    <property type="molecule type" value="Genomic_DNA"/>
</dbReference>
<dbReference type="Proteomes" id="UP000241370">
    <property type="component" value="Segment"/>
</dbReference>
<dbReference type="InterPro" id="IPR047907">
    <property type="entry name" value="CD1375-like"/>
</dbReference>
<proteinExistence type="predicted"/>
<dbReference type="NCBIfam" id="NF040910">
    <property type="entry name" value="CD1375_fam"/>
    <property type="match status" value="1"/>
</dbReference>
<dbReference type="RefSeq" id="YP_009797352.1">
    <property type="nucleotide sequence ID" value="NC_047913.1"/>
</dbReference>
<sequence length="46" mass="5260">MKVKTYMIAVYAVLVKNGKREIEELPEAYIIPVAEYLATQEEATNE</sequence>
<evidence type="ECO:0000313" key="2">
    <source>
        <dbReference type="Proteomes" id="UP000241370"/>
    </source>
</evidence>
<evidence type="ECO:0000313" key="1">
    <source>
        <dbReference type="EMBL" id="AUV61566.1"/>
    </source>
</evidence>
<protein>
    <recommendedName>
        <fullName evidence="3">Phage protein</fullName>
    </recommendedName>
</protein>
<reference evidence="1 2" key="1">
    <citation type="submission" date="2017-12" db="EMBL/GenBank/DDBJ databases">
        <title>Phages infecting Faecalibacterium prausnitzii belong to novel viral genera that help decipher intestinal viromes.</title>
        <authorList>
            <person name="Petit M.-A."/>
            <person name="De Paepe M."/>
            <person name="Benevides L."/>
            <person name="Langella P."/>
        </authorList>
    </citation>
    <scope>NUCLEOTIDE SEQUENCE [LARGE SCALE GENOMIC DNA]</scope>
</reference>
<evidence type="ECO:0008006" key="3">
    <source>
        <dbReference type="Google" id="ProtNLM"/>
    </source>
</evidence>
<name>A0A2K9VH20_9CAUD</name>
<organism evidence="1 2">
    <name type="scientific">Faecalibacterium phage FP_Mushu</name>
    <dbReference type="NCBI Taxonomy" id="2070185"/>
    <lineage>
        <taxon>Viruses</taxon>
        <taxon>Duplodnaviria</taxon>
        <taxon>Heunggongvirae</taxon>
        <taxon>Uroviricota</taxon>
        <taxon>Caudoviricetes</taxon>
        <taxon>Mushuvirus</taxon>
        <taxon>Mushuvirus mushu</taxon>
    </lineage>
</organism>